<dbReference type="InterPro" id="IPR011006">
    <property type="entry name" value="CheY-like_superfamily"/>
</dbReference>
<keyword evidence="5" id="KW-0804">Transcription</keyword>
<dbReference type="EMBL" id="AALY01000001">
    <property type="protein sequence ID" value="EAP77371.1"/>
    <property type="molecule type" value="Genomic_DNA"/>
</dbReference>
<dbReference type="InterPro" id="IPR001789">
    <property type="entry name" value="Sig_transdc_resp-reg_receiver"/>
</dbReference>
<keyword evidence="4" id="KW-0238">DNA-binding</keyword>
<dbReference type="GO" id="GO:0000976">
    <property type="term" value="F:transcription cis-regulatory region binding"/>
    <property type="evidence" value="ECO:0007669"/>
    <property type="project" value="TreeGrafter"/>
</dbReference>
<dbReference type="PANTHER" id="PTHR48111">
    <property type="entry name" value="REGULATOR OF RPOS"/>
    <property type="match status" value="1"/>
</dbReference>
<evidence type="ECO:0000313" key="9">
    <source>
        <dbReference type="Proteomes" id="UP000005954"/>
    </source>
</evidence>
<dbReference type="PROSITE" id="PS50110">
    <property type="entry name" value="RESPONSE_REGULATORY"/>
    <property type="match status" value="1"/>
</dbReference>
<accession>A3SJ40</accession>
<evidence type="ECO:0000256" key="3">
    <source>
        <dbReference type="ARBA" id="ARBA00023015"/>
    </source>
</evidence>
<dbReference type="HOGENOM" id="CLU_000445_11_10_5"/>
<dbReference type="Proteomes" id="UP000005954">
    <property type="component" value="Unassembled WGS sequence"/>
</dbReference>
<dbReference type="Gene3D" id="3.40.50.2300">
    <property type="match status" value="1"/>
</dbReference>
<dbReference type="eggNOG" id="COG0745">
    <property type="taxonomic scope" value="Bacteria"/>
</dbReference>
<feature type="modified residue" description="4-aspartylphosphate" evidence="6">
    <location>
        <position position="27"/>
    </location>
</feature>
<dbReference type="GO" id="GO:0000156">
    <property type="term" value="F:phosphorelay response regulator activity"/>
    <property type="evidence" value="ECO:0007669"/>
    <property type="project" value="TreeGrafter"/>
</dbReference>
<dbReference type="SUPFAM" id="SSF52172">
    <property type="entry name" value="CheY-like"/>
    <property type="match status" value="1"/>
</dbReference>
<dbReference type="GO" id="GO:0006355">
    <property type="term" value="P:regulation of DNA-templated transcription"/>
    <property type="evidence" value="ECO:0007669"/>
    <property type="project" value="TreeGrafter"/>
</dbReference>
<dbReference type="STRING" id="89187.ISM_03740"/>
<keyword evidence="1 6" id="KW-0597">Phosphoprotein</keyword>
<sequence length="299" mass="33479">MTLETSAKRAFDMLRETSIAYDCVLLDIDMPERDGIELCADIRRLDRYRNAPILMITKHMEQAVVERAFAAGATDYVTKPFAFVEVVTRIRVAHALVQERRAALDSYLALQNSVGQPAVGRASVRKSKDMPPVMVDEEQHVSGDNLLALPVFRNYLEQAAREDKAKIHLTAIKAQYISRVFELTSSDEFLEFLKMFAKAITEEFAPEQVFMTHMGNGVFLCSSHHAPTRNLTKMEDALLLKLRKLVETSGFVQDVPVDLVMGSALKINPTPKLNFCRASKAAIARMDSRDLEQNAVSAA</sequence>
<evidence type="ECO:0000313" key="8">
    <source>
        <dbReference type="EMBL" id="EAP77371.1"/>
    </source>
</evidence>
<gene>
    <name evidence="8" type="ORF">ISM_03740</name>
</gene>
<dbReference type="AlphaFoldDB" id="A3SJ40"/>
<organism evidence="8 9">
    <name type="scientific">Roseovarius nubinhibens (strain ATCC BAA-591 / DSM 15170 / ISM)</name>
    <dbReference type="NCBI Taxonomy" id="89187"/>
    <lineage>
        <taxon>Bacteria</taxon>
        <taxon>Pseudomonadati</taxon>
        <taxon>Pseudomonadota</taxon>
        <taxon>Alphaproteobacteria</taxon>
        <taxon>Rhodobacterales</taxon>
        <taxon>Roseobacteraceae</taxon>
        <taxon>Roseovarius</taxon>
    </lineage>
</organism>
<dbReference type="Pfam" id="PF00072">
    <property type="entry name" value="Response_reg"/>
    <property type="match status" value="1"/>
</dbReference>
<feature type="domain" description="Response regulatory" evidence="7">
    <location>
        <begin position="1"/>
        <end position="94"/>
    </location>
</feature>
<keyword evidence="9" id="KW-1185">Reference proteome</keyword>
<evidence type="ECO:0000259" key="7">
    <source>
        <dbReference type="PROSITE" id="PS50110"/>
    </source>
</evidence>
<dbReference type="SMART" id="SM00448">
    <property type="entry name" value="REC"/>
    <property type="match status" value="1"/>
</dbReference>
<dbReference type="GO" id="GO:0005829">
    <property type="term" value="C:cytosol"/>
    <property type="evidence" value="ECO:0007669"/>
    <property type="project" value="TreeGrafter"/>
</dbReference>
<reference evidence="8 9" key="1">
    <citation type="submission" date="2005-12" db="EMBL/GenBank/DDBJ databases">
        <authorList>
            <person name="Moran M.A."/>
            <person name="Ferriera S."/>
            <person name="Johnson J."/>
            <person name="Kravitz S."/>
            <person name="Halpern A."/>
            <person name="Remington K."/>
            <person name="Beeson K."/>
            <person name="Tran B."/>
            <person name="Rogers Y.-H."/>
            <person name="Friedman R."/>
            <person name="Venter J.C."/>
        </authorList>
    </citation>
    <scope>NUCLEOTIDE SEQUENCE [LARGE SCALE GENOMIC DNA]</scope>
    <source>
        <strain evidence="9">ATCC BAA-591 / DSM 15170 / ISM</strain>
    </source>
</reference>
<keyword evidence="3" id="KW-0805">Transcription regulation</keyword>
<name>A3SJ40_ROSNI</name>
<evidence type="ECO:0000256" key="5">
    <source>
        <dbReference type="ARBA" id="ARBA00023163"/>
    </source>
</evidence>
<evidence type="ECO:0000256" key="6">
    <source>
        <dbReference type="PROSITE-ProRule" id="PRU00169"/>
    </source>
</evidence>
<dbReference type="InterPro" id="IPR039420">
    <property type="entry name" value="WalR-like"/>
</dbReference>
<protein>
    <submittedName>
        <fullName evidence="8">Two component diguanylate cyclase</fullName>
    </submittedName>
</protein>
<comment type="caution">
    <text evidence="8">The sequence shown here is derived from an EMBL/GenBank/DDBJ whole genome shotgun (WGS) entry which is preliminary data.</text>
</comment>
<dbReference type="GO" id="GO:0032993">
    <property type="term" value="C:protein-DNA complex"/>
    <property type="evidence" value="ECO:0007669"/>
    <property type="project" value="TreeGrafter"/>
</dbReference>
<evidence type="ECO:0000256" key="2">
    <source>
        <dbReference type="ARBA" id="ARBA00023012"/>
    </source>
</evidence>
<proteinExistence type="predicted"/>
<dbReference type="PANTHER" id="PTHR48111:SF1">
    <property type="entry name" value="TWO-COMPONENT RESPONSE REGULATOR ORR33"/>
    <property type="match status" value="1"/>
</dbReference>
<evidence type="ECO:0000256" key="4">
    <source>
        <dbReference type="ARBA" id="ARBA00023125"/>
    </source>
</evidence>
<evidence type="ECO:0000256" key="1">
    <source>
        <dbReference type="ARBA" id="ARBA00022553"/>
    </source>
</evidence>
<keyword evidence="2" id="KW-0902">Two-component regulatory system</keyword>